<dbReference type="Ensembl" id="ENSEBUT00000020404.1">
    <property type="protein sequence ID" value="ENSEBUP00000019828.1"/>
    <property type="gene ID" value="ENSEBUG00000012319.1"/>
</dbReference>
<proteinExistence type="predicted"/>
<dbReference type="InterPro" id="IPR008908">
    <property type="entry name" value="Sarcoglycan_alpha/epsilon"/>
</dbReference>
<name>A0A8C4QSF9_EPTBU</name>
<evidence type="ECO:0000256" key="1">
    <source>
        <dbReference type="SAM" id="Phobius"/>
    </source>
</evidence>
<dbReference type="Pfam" id="PF05510">
    <property type="entry name" value="Sarcoglycan_2"/>
    <property type="match status" value="1"/>
</dbReference>
<keyword evidence="2" id="KW-0732">Signal</keyword>
<evidence type="ECO:0000313" key="5">
    <source>
        <dbReference type="Proteomes" id="UP000694388"/>
    </source>
</evidence>
<protein>
    <submittedName>
        <fullName evidence="4">Sarcoglycan alpha</fullName>
    </submittedName>
</protein>
<feature type="domain" description="Sarcoglycan alpha/epsilon N-terminal" evidence="3">
    <location>
        <begin position="40"/>
        <end position="116"/>
    </location>
</feature>
<dbReference type="GO" id="GO:0016012">
    <property type="term" value="C:sarcoglycan complex"/>
    <property type="evidence" value="ECO:0007669"/>
    <property type="project" value="InterPro"/>
</dbReference>
<evidence type="ECO:0000256" key="2">
    <source>
        <dbReference type="SAM" id="SignalP"/>
    </source>
</evidence>
<accession>A0A8C4QSF9</accession>
<keyword evidence="1" id="KW-0812">Transmembrane</keyword>
<evidence type="ECO:0000313" key="4">
    <source>
        <dbReference type="Ensembl" id="ENSEBUP00000019828.1"/>
    </source>
</evidence>
<feature type="chain" id="PRO_5034877890" evidence="2">
    <location>
        <begin position="16"/>
        <end position="394"/>
    </location>
</feature>
<feature type="transmembrane region" description="Helical" evidence="1">
    <location>
        <begin position="295"/>
        <end position="317"/>
    </location>
</feature>
<keyword evidence="5" id="KW-1185">Reference proteome</keyword>
<dbReference type="Proteomes" id="UP000694388">
    <property type="component" value="Unplaced"/>
</dbReference>
<dbReference type="InterPro" id="IPR048346">
    <property type="entry name" value="Sarcoglycan_N"/>
</dbReference>
<dbReference type="PANTHER" id="PTHR10132:SF14">
    <property type="entry name" value="SARCOGLYCAN ALPHA, ISOFORM C"/>
    <property type="match status" value="1"/>
</dbReference>
<dbReference type="PANTHER" id="PTHR10132">
    <property type="entry name" value="ALPHA-/EPSILON-SARCOGLYCAN FAMILY MEMBER"/>
    <property type="match status" value="1"/>
</dbReference>
<keyword evidence="1" id="KW-0472">Membrane</keyword>
<evidence type="ECO:0000259" key="3">
    <source>
        <dbReference type="Pfam" id="PF05510"/>
    </source>
</evidence>
<dbReference type="GeneTree" id="ENSGT00390000005672"/>
<keyword evidence="1" id="KW-1133">Transmembrane helix</keyword>
<reference evidence="4" key="2">
    <citation type="submission" date="2025-09" db="UniProtKB">
        <authorList>
            <consortium name="Ensembl"/>
        </authorList>
    </citation>
    <scope>IDENTIFICATION</scope>
</reference>
<organism evidence="4 5">
    <name type="scientific">Eptatretus burgeri</name>
    <name type="common">Inshore hagfish</name>
    <dbReference type="NCBI Taxonomy" id="7764"/>
    <lineage>
        <taxon>Eukaryota</taxon>
        <taxon>Metazoa</taxon>
        <taxon>Chordata</taxon>
        <taxon>Craniata</taxon>
        <taxon>Vertebrata</taxon>
        <taxon>Cyclostomata</taxon>
        <taxon>Myxini</taxon>
        <taxon>Myxiniformes</taxon>
        <taxon>Myxinidae</taxon>
        <taxon>Eptatretinae</taxon>
        <taxon>Eptatretus</taxon>
    </lineage>
</organism>
<feature type="signal peptide" evidence="2">
    <location>
        <begin position="1"/>
        <end position="15"/>
    </location>
</feature>
<sequence length="394" mass="43330">MSCSAFLLCLTGVLATTVGAVEWLGVAQTDTFFYHAWPRDQFHTSIPSSRKDDLLTFRVTQAGYPDPPPWLRCRPTSPRFPLSCYGHIPPQHNNNLSLEILACNRRTFEISRHEVQFRVVRSNASLPHRLEVFLPRLSIRNVARGAAFPPRTSRRPSLLSTLHHAWGARPPSALQLLDAATPRDRGKRIPPGGTGNEGVFVVFGSPRPFPPSIVGAAVVGMTGCPLRPPPADKALRAAHFAVDWCSLRLFTKSQGEGSPTSIEMRDGGDWPGGGVWGEEFHPPSPAPQTSRLVDFIVTVATAGVVALLLALLLAHVMCCRRQGRQTRDLTTAASVLARQSKVRQAATELRALSWKRGKNDQQSNKFIERPLDIRSSFGLPPVYDPHAQNTLQPC</sequence>
<reference evidence="4" key="1">
    <citation type="submission" date="2025-08" db="UniProtKB">
        <authorList>
            <consortium name="Ensembl"/>
        </authorList>
    </citation>
    <scope>IDENTIFICATION</scope>
</reference>
<dbReference type="AlphaFoldDB" id="A0A8C4QSF9"/>